<reference evidence="2 3" key="1">
    <citation type="submission" date="2017-12" db="EMBL/GenBank/DDBJ databases">
        <title>Comparative genomics of Botrytis spp.</title>
        <authorList>
            <person name="Valero-Jimenez C.A."/>
            <person name="Tapia P."/>
            <person name="Veloso J."/>
            <person name="Silva-Moreno E."/>
            <person name="Staats M."/>
            <person name="Valdes J.H."/>
            <person name="Van Kan J.A.L."/>
        </authorList>
    </citation>
    <scope>NUCLEOTIDE SEQUENCE [LARGE SCALE GENOMIC DNA]</scope>
    <source>
        <strain evidence="2 3">MUCL3349</strain>
    </source>
</reference>
<feature type="compositionally biased region" description="Basic and acidic residues" evidence="1">
    <location>
        <begin position="351"/>
        <end position="397"/>
    </location>
</feature>
<comment type="caution">
    <text evidence="2">The sequence shown here is derived from an EMBL/GenBank/DDBJ whole genome shotgun (WGS) entry which is preliminary data.</text>
</comment>
<sequence length="427" mass="49017">MKHESSTSTVKPILLSLDVKRRIEDPQVRRVLKLFIKLGKADIVECLNEKVKQDPEEFKKILEAVCLYQMLTDEDPLFWDYDPEEDNSITPAEKQLIEKFRTRWPTVRGAIDTIKRIIRCCVKEETMKKRGLRYHIWTTVTISPREDPWDRNDVTKSRNFFENLRPQYVIYYPGLVNLAFLSREQADEVLYQGSIFYGRWKRTKGFPQEVVEETRKVILSGAFEGGYTNYDNKFSSEKLPEKQRAMLAGFDAHQHALLHAPQFFKEKVSYISGWYKCKNTWTPGNPIGSILNASGMMMNGLIGSYDWVNKCDEDSAEKAVKKYGIGYVPRPLPETPSEDAGKDKRGVLRQLLRKEPKQDPPTRSNRDRGSSRTRTESHGKQRQRESDSKKAEEEPPAKKSSSGSKKPAAQAVPSSSRTGEPGASSRR</sequence>
<gene>
    <name evidence="2" type="ORF">BPOR_0988g00040</name>
</gene>
<accession>A0A4Z1K8V5</accession>
<evidence type="ECO:0000313" key="3">
    <source>
        <dbReference type="Proteomes" id="UP000297280"/>
    </source>
</evidence>
<keyword evidence="3" id="KW-1185">Reference proteome</keyword>
<feature type="region of interest" description="Disordered" evidence="1">
    <location>
        <begin position="351"/>
        <end position="427"/>
    </location>
</feature>
<protein>
    <submittedName>
        <fullName evidence="2">Uncharacterized protein</fullName>
    </submittedName>
</protein>
<name>A0A4Z1K8V5_9HELO</name>
<evidence type="ECO:0000313" key="2">
    <source>
        <dbReference type="EMBL" id="TGO81878.1"/>
    </source>
</evidence>
<organism evidence="2 3">
    <name type="scientific">Botrytis porri</name>
    <dbReference type="NCBI Taxonomy" id="87229"/>
    <lineage>
        <taxon>Eukaryota</taxon>
        <taxon>Fungi</taxon>
        <taxon>Dikarya</taxon>
        <taxon>Ascomycota</taxon>
        <taxon>Pezizomycotina</taxon>
        <taxon>Leotiomycetes</taxon>
        <taxon>Helotiales</taxon>
        <taxon>Sclerotiniaceae</taxon>
        <taxon>Botrytis</taxon>
    </lineage>
</organism>
<dbReference type="EMBL" id="PQXO01000982">
    <property type="protein sequence ID" value="TGO81878.1"/>
    <property type="molecule type" value="Genomic_DNA"/>
</dbReference>
<evidence type="ECO:0000256" key="1">
    <source>
        <dbReference type="SAM" id="MobiDB-lite"/>
    </source>
</evidence>
<dbReference type="AlphaFoldDB" id="A0A4Z1K8V5"/>
<feature type="compositionally biased region" description="Low complexity" evidence="1">
    <location>
        <begin position="398"/>
        <end position="411"/>
    </location>
</feature>
<dbReference type="Proteomes" id="UP000297280">
    <property type="component" value="Unassembled WGS sequence"/>
</dbReference>
<proteinExistence type="predicted"/>